<evidence type="ECO:0000259" key="1">
    <source>
        <dbReference type="Pfam" id="PF07238"/>
    </source>
</evidence>
<dbReference type="Proteomes" id="UP001597215">
    <property type="component" value="Unassembled WGS sequence"/>
</dbReference>
<protein>
    <submittedName>
        <fullName evidence="2">PilZ domain-containing protein</fullName>
    </submittedName>
</protein>
<accession>A0ABW4MFF9</accession>
<sequence length="111" mass="12627">MPDEVNNAYDDENLESRRFGRGDVYIPIDVREYAGGRHKAHMLDLSQSGCRVFSVTLLRQDRSIFITLPGFAPLEAEVAWKKRDEYGCAFLTGLHPAIYDHILASFPALRK</sequence>
<name>A0ABW4MFF9_9SPHN</name>
<dbReference type="EMBL" id="JBHUEL010000008">
    <property type="protein sequence ID" value="MFD1766886.1"/>
    <property type="molecule type" value="Genomic_DNA"/>
</dbReference>
<dbReference type="Pfam" id="PF07238">
    <property type="entry name" value="PilZ"/>
    <property type="match status" value="1"/>
</dbReference>
<feature type="domain" description="PilZ" evidence="1">
    <location>
        <begin position="16"/>
        <end position="102"/>
    </location>
</feature>
<proteinExistence type="predicted"/>
<organism evidence="2 3">
    <name type="scientific">Sphingorhabdus buctiana</name>
    <dbReference type="NCBI Taxonomy" id="1508805"/>
    <lineage>
        <taxon>Bacteria</taxon>
        <taxon>Pseudomonadati</taxon>
        <taxon>Pseudomonadota</taxon>
        <taxon>Alphaproteobacteria</taxon>
        <taxon>Sphingomonadales</taxon>
        <taxon>Sphingomonadaceae</taxon>
        <taxon>Sphingorhabdus</taxon>
    </lineage>
</organism>
<comment type="caution">
    <text evidence="2">The sequence shown here is derived from an EMBL/GenBank/DDBJ whole genome shotgun (WGS) entry which is preliminary data.</text>
</comment>
<evidence type="ECO:0000313" key="3">
    <source>
        <dbReference type="Proteomes" id="UP001597215"/>
    </source>
</evidence>
<dbReference type="RefSeq" id="WP_381513532.1">
    <property type="nucleotide sequence ID" value="NZ_JBHUEL010000008.1"/>
</dbReference>
<evidence type="ECO:0000313" key="2">
    <source>
        <dbReference type="EMBL" id="MFD1766886.1"/>
    </source>
</evidence>
<dbReference type="InterPro" id="IPR009875">
    <property type="entry name" value="PilZ_domain"/>
</dbReference>
<reference evidence="3" key="1">
    <citation type="journal article" date="2019" name="Int. J. Syst. Evol. Microbiol.">
        <title>The Global Catalogue of Microorganisms (GCM) 10K type strain sequencing project: providing services to taxonomists for standard genome sequencing and annotation.</title>
        <authorList>
            <consortium name="The Broad Institute Genomics Platform"/>
            <consortium name="The Broad Institute Genome Sequencing Center for Infectious Disease"/>
            <person name="Wu L."/>
            <person name="Ma J."/>
        </authorList>
    </citation>
    <scope>NUCLEOTIDE SEQUENCE [LARGE SCALE GENOMIC DNA]</scope>
    <source>
        <strain evidence="3">CGMCC 1.12449</strain>
    </source>
</reference>
<gene>
    <name evidence="2" type="ORF">ACFSAG_08530</name>
</gene>
<keyword evidence="3" id="KW-1185">Reference proteome</keyword>
<dbReference type="SUPFAM" id="SSF141371">
    <property type="entry name" value="PilZ domain-like"/>
    <property type="match status" value="1"/>
</dbReference>